<name>A0A5P6AA90_RAOPL</name>
<evidence type="ECO:0000256" key="2">
    <source>
        <dbReference type="ARBA" id="ARBA00022525"/>
    </source>
</evidence>
<dbReference type="InterPro" id="IPR018511">
    <property type="entry name" value="Hemolysin-typ_Ca-bd_CS"/>
</dbReference>
<dbReference type="InterPro" id="IPR010566">
    <property type="entry name" value="Haemolys_ca-bd"/>
</dbReference>
<dbReference type="PROSITE" id="PS00330">
    <property type="entry name" value="HEMOLYSIN_CALCIUM"/>
    <property type="match status" value="1"/>
</dbReference>
<dbReference type="InterPro" id="IPR011049">
    <property type="entry name" value="Serralysin-like_metalloprot_C"/>
</dbReference>
<dbReference type="Pfam" id="PF06594">
    <property type="entry name" value="HCBP_related"/>
    <property type="match status" value="1"/>
</dbReference>
<dbReference type="InterPro" id="IPR001343">
    <property type="entry name" value="Hemolysn_Ca-bd"/>
</dbReference>
<keyword evidence="3" id="KW-0106">Calcium</keyword>
<gene>
    <name evidence="5" type="ORF">DMB90_11990</name>
</gene>
<dbReference type="GO" id="GO:0005509">
    <property type="term" value="F:calcium ion binding"/>
    <property type="evidence" value="ECO:0007669"/>
    <property type="project" value="InterPro"/>
</dbReference>
<dbReference type="PRINTS" id="PR00313">
    <property type="entry name" value="CABNDNGRPT"/>
</dbReference>
<dbReference type="EMBL" id="CP029752">
    <property type="protein sequence ID" value="QFG76741.1"/>
    <property type="molecule type" value="Genomic_DNA"/>
</dbReference>
<dbReference type="InterPro" id="IPR050557">
    <property type="entry name" value="RTX_toxin/Mannuronan_C5-epim"/>
</dbReference>
<protein>
    <recommendedName>
        <fullName evidence="4">Haemolysin-type calcium binding-related domain-containing protein</fullName>
    </recommendedName>
</protein>
<dbReference type="Pfam" id="PF00353">
    <property type="entry name" value="HemolysinCabind"/>
    <property type="match status" value="1"/>
</dbReference>
<dbReference type="PANTHER" id="PTHR38340:SF1">
    <property type="entry name" value="S-LAYER PROTEIN"/>
    <property type="match status" value="1"/>
</dbReference>
<dbReference type="AlphaFoldDB" id="A0A5P6AA90"/>
<evidence type="ECO:0000256" key="1">
    <source>
        <dbReference type="ARBA" id="ARBA00004613"/>
    </source>
</evidence>
<organism evidence="5">
    <name type="scientific">Raoultella planticola</name>
    <name type="common">Klebsiella planticola</name>
    <dbReference type="NCBI Taxonomy" id="575"/>
    <lineage>
        <taxon>Bacteria</taxon>
        <taxon>Pseudomonadati</taxon>
        <taxon>Pseudomonadota</taxon>
        <taxon>Gammaproteobacteria</taxon>
        <taxon>Enterobacterales</taxon>
        <taxon>Enterobacteriaceae</taxon>
        <taxon>Klebsiella/Raoultella group</taxon>
        <taxon>Raoultella</taxon>
    </lineage>
</organism>
<dbReference type="SUPFAM" id="SSF51120">
    <property type="entry name" value="beta-Roll"/>
    <property type="match status" value="1"/>
</dbReference>
<dbReference type="Gene3D" id="2.150.10.10">
    <property type="entry name" value="Serralysin-like metalloprotease, C-terminal"/>
    <property type="match status" value="1"/>
</dbReference>
<dbReference type="GO" id="GO:0005576">
    <property type="term" value="C:extracellular region"/>
    <property type="evidence" value="ECO:0007669"/>
    <property type="project" value="UniProtKB-SubCell"/>
</dbReference>
<accession>A0A5P6AA90</accession>
<comment type="subcellular location">
    <subcellularLocation>
        <location evidence="1">Secreted</location>
    </subcellularLocation>
</comment>
<reference evidence="5" key="1">
    <citation type="submission" date="2018-05" db="EMBL/GenBank/DDBJ databases">
        <title>Bacterial isolates from healthy term breastfed infants carrying antibiotic resistance genes.</title>
        <authorList>
            <person name="Casaburi G."/>
        </authorList>
    </citation>
    <scope>NUCLEOTIDE SEQUENCE [LARGE SCALE GENOMIC DNA]</scope>
    <source>
        <strain evidence="5">7084_4</strain>
    </source>
</reference>
<keyword evidence="2" id="KW-0964">Secreted</keyword>
<dbReference type="PANTHER" id="PTHR38340">
    <property type="entry name" value="S-LAYER PROTEIN"/>
    <property type="match status" value="1"/>
</dbReference>
<proteinExistence type="predicted"/>
<feature type="domain" description="Haemolysin-type calcium binding-related" evidence="4">
    <location>
        <begin position="25"/>
        <end position="63"/>
    </location>
</feature>
<evidence type="ECO:0000259" key="4">
    <source>
        <dbReference type="Pfam" id="PF06594"/>
    </source>
</evidence>
<evidence type="ECO:0000313" key="5">
    <source>
        <dbReference type="EMBL" id="QFG76741.1"/>
    </source>
</evidence>
<evidence type="ECO:0000256" key="3">
    <source>
        <dbReference type="ARBA" id="ARBA00022837"/>
    </source>
</evidence>
<sequence length="181" mass="18642">MRMGEGLLAEQAVLSRQRVQGYDSLVLGFRDRADSVIIRGYFSPDSYQVEQIAFADGTVWDVAAVKAMLLAGTEAVQSLQAYREGSEIHAGGGNDMLTGDNGNDALYGEAGDDTLDGSFGNDLLSGGTGNDTLKGGAVTIFTSLTPETGRTRLSRARDGHARLGRAAGGAGGALPAAGTGL</sequence>